<sequence length="233" mass="26637">QSFCFEQPTSHETNNMADEDLSAEQLRQLLKDAELRLKAAKGRRNNQDNVLQSIPQIDSGKSVTPYIQRTSQGAQVDPSHLVKPEERKLANGIRRVEDPVAIKAKAAEAKKTTAGSDWYNLPKTNLTPELKRDLQLLRMRAVLDPKRHYKKEGSKPQIPEFSQVGTIIEGPTEFFSARLTNKDRKRTLVEEVLKGEKATQRFKSKYKEIQEAKTSGKKAHYKRMKDLRRGKKI</sequence>
<dbReference type="GO" id="GO:0006396">
    <property type="term" value="P:RNA processing"/>
    <property type="evidence" value="ECO:0007669"/>
    <property type="project" value="TreeGrafter"/>
</dbReference>
<keyword evidence="6" id="KW-1185">Reference proteome</keyword>
<protein>
    <submittedName>
        <fullName evidence="5">rRNA-processing protein</fullName>
    </submittedName>
</protein>
<dbReference type="GO" id="GO:0003723">
    <property type="term" value="F:RNA binding"/>
    <property type="evidence" value="ECO:0007669"/>
    <property type="project" value="TreeGrafter"/>
</dbReference>
<dbReference type="PANTHER" id="PTHR21686:SF12">
    <property type="entry name" value="DEOXYNUCLEOTIDYLTRANSFERASE TERMINAL-INTERACTING PROTEIN 2"/>
    <property type="match status" value="1"/>
</dbReference>
<dbReference type="Pfam" id="PF08698">
    <property type="entry name" value="Fcf2"/>
    <property type="match status" value="1"/>
</dbReference>
<feature type="non-terminal residue" evidence="5">
    <location>
        <position position="233"/>
    </location>
</feature>
<reference evidence="5 6" key="1">
    <citation type="submission" date="2018-05" db="EMBL/GenBank/DDBJ databases">
        <title>Genome sequencing and assembly of the regulated plant pathogen Lachnellula willkommii and related sister species for the development of diagnostic species identification markers.</title>
        <authorList>
            <person name="Giroux E."/>
            <person name="Bilodeau G."/>
        </authorList>
    </citation>
    <scope>NUCLEOTIDE SEQUENCE [LARGE SCALE GENOMIC DNA]</scope>
    <source>
        <strain evidence="5 6">CBS 160.35</strain>
    </source>
</reference>
<evidence type="ECO:0000313" key="6">
    <source>
        <dbReference type="Proteomes" id="UP000443090"/>
    </source>
</evidence>
<dbReference type="PANTHER" id="PTHR21686">
    <property type="entry name" value="DEOXYNUCLEOTIDYLTRANSFERASE TERMINAL-INTERACTING PROTEIN 2"/>
    <property type="match status" value="1"/>
</dbReference>
<evidence type="ECO:0000256" key="2">
    <source>
        <dbReference type="ARBA" id="ARBA00023242"/>
    </source>
</evidence>
<proteinExistence type="predicted"/>
<organism evidence="5 6">
    <name type="scientific">Lachnellula occidentalis</name>
    <dbReference type="NCBI Taxonomy" id="215460"/>
    <lineage>
        <taxon>Eukaryota</taxon>
        <taxon>Fungi</taxon>
        <taxon>Dikarya</taxon>
        <taxon>Ascomycota</taxon>
        <taxon>Pezizomycotina</taxon>
        <taxon>Leotiomycetes</taxon>
        <taxon>Helotiales</taxon>
        <taxon>Lachnaceae</taxon>
        <taxon>Lachnellula</taxon>
    </lineage>
</organism>
<keyword evidence="2" id="KW-0539">Nucleus</keyword>
<dbReference type="AlphaFoldDB" id="A0A8H8RDG2"/>
<evidence type="ECO:0000256" key="3">
    <source>
        <dbReference type="SAM" id="MobiDB-lite"/>
    </source>
</evidence>
<name>A0A8H8RDG2_9HELO</name>
<comment type="subcellular location">
    <subcellularLocation>
        <location evidence="1">Nucleus</location>
        <location evidence="1">Nucleolus</location>
    </subcellularLocation>
</comment>
<feature type="region of interest" description="Disordered" evidence="3">
    <location>
        <begin position="1"/>
        <end position="20"/>
    </location>
</feature>
<dbReference type="EMBL" id="QGMI01001677">
    <property type="protein sequence ID" value="TVY32490.1"/>
    <property type="molecule type" value="Genomic_DNA"/>
</dbReference>
<feature type="compositionally biased region" description="Basic residues" evidence="3">
    <location>
        <begin position="215"/>
        <end position="233"/>
    </location>
</feature>
<feature type="compositionally biased region" description="Polar residues" evidence="3">
    <location>
        <begin position="1"/>
        <end position="16"/>
    </location>
</feature>
<evidence type="ECO:0000256" key="1">
    <source>
        <dbReference type="ARBA" id="ARBA00004604"/>
    </source>
</evidence>
<comment type="caution">
    <text evidence="5">The sequence shown here is derived from an EMBL/GenBank/DDBJ whole genome shotgun (WGS) entry which is preliminary data.</text>
</comment>
<dbReference type="GO" id="GO:0005730">
    <property type="term" value="C:nucleolus"/>
    <property type="evidence" value="ECO:0007669"/>
    <property type="project" value="UniProtKB-SubCell"/>
</dbReference>
<dbReference type="Proteomes" id="UP000443090">
    <property type="component" value="Unassembled WGS sequence"/>
</dbReference>
<evidence type="ECO:0000313" key="5">
    <source>
        <dbReference type="EMBL" id="TVY32490.1"/>
    </source>
</evidence>
<accession>A0A8H8RDG2</accession>
<dbReference type="InterPro" id="IPR039883">
    <property type="entry name" value="Fcf2/DNTTIP2"/>
</dbReference>
<feature type="domain" description="Fcf2 pre-rRNA processing C-terminal" evidence="4">
    <location>
        <begin position="110"/>
        <end position="205"/>
    </location>
</feature>
<evidence type="ECO:0000259" key="4">
    <source>
        <dbReference type="Pfam" id="PF08698"/>
    </source>
</evidence>
<dbReference type="InterPro" id="IPR014810">
    <property type="entry name" value="Fcf2_C"/>
</dbReference>
<gene>
    <name evidence="5" type="primary">fcf2</name>
    <name evidence="5" type="ORF">LOCC1_G007653</name>
</gene>
<feature type="region of interest" description="Disordered" evidence="3">
    <location>
        <begin position="209"/>
        <end position="233"/>
    </location>
</feature>
<dbReference type="OrthoDB" id="427886at2759"/>